<dbReference type="SUPFAM" id="SSF47095">
    <property type="entry name" value="HMG-box"/>
    <property type="match status" value="1"/>
</dbReference>
<dbReference type="AlphaFoldDB" id="A0ABD1DKP1"/>
<feature type="compositionally biased region" description="Polar residues" evidence="1">
    <location>
        <begin position="7"/>
        <end position="17"/>
    </location>
</feature>
<gene>
    <name evidence="2" type="ORF">pipiens_007957</name>
</gene>
<dbReference type="EMBL" id="JBEHCU010005458">
    <property type="protein sequence ID" value="KAL1399785.1"/>
    <property type="molecule type" value="Genomic_DNA"/>
</dbReference>
<dbReference type="GO" id="GO:0005634">
    <property type="term" value="C:nucleus"/>
    <property type="evidence" value="ECO:0007669"/>
    <property type="project" value="UniProtKB-ARBA"/>
</dbReference>
<proteinExistence type="predicted"/>
<feature type="compositionally biased region" description="Basic residues" evidence="1">
    <location>
        <begin position="80"/>
        <end position="99"/>
    </location>
</feature>
<comment type="caution">
    <text evidence="2">The sequence shown here is derived from an EMBL/GenBank/DDBJ whole genome shotgun (WGS) entry which is preliminary data.</text>
</comment>
<feature type="region of interest" description="Disordered" evidence="1">
    <location>
        <begin position="1"/>
        <end position="29"/>
    </location>
</feature>
<organism evidence="2 3">
    <name type="scientific">Culex pipiens pipiens</name>
    <name type="common">Northern house mosquito</name>
    <dbReference type="NCBI Taxonomy" id="38569"/>
    <lineage>
        <taxon>Eukaryota</taxon>
        <taxon>Metazoa</taxon>
        <taxon>Ecdysozoa</taxon>
        <taxon>Arthropoda</taxon>
        <taxon>Hexapoda</taxon>
        <taxon>Insecta</taxon>
        <taxon>Pterygota</taxon>
        <taxon>Neoptera</taxon>
        <taxon>Endopterygota</taxon>
        <taxon>Diptera</taxon>
        <taxon>Nematocera</taxon>
        <taxon>Culicoidea</taxon>
        <taxon>Culicidae</taxon>
        <taxon>Culicinae</taxon>
        <taxon>Culicini</taxon>
        <taxon>Culex</taxon>
        <taxon>Culex</taxon>
    </lineage>
</organism>
<evidence type="ECO:0008006" key="4">
    <source>
        <dbReference type="Google" id="ProtNLM"/>
    </source>
</evidence>
<dbReference type="Gene3D" id="1.10.30.10">
    <property type="entry name" value="High mobility group box domain"/>
    <property type="match status" value="1"/>
</dbReference>
<accession>A0ABD1DKP1</accession>
<dbReference type="Proteomes" id="UP001562425">
    <property type="component" value="Unassembled WGS sequence"/>
</dbReference>
<dbReference type="InterPro" id="IPR036910">
    <property type="entry name" value="HMG_box_dom_sf"/>
</dbReference>
<sequence length="190" mass="22369">MAPASQEPKTTSRNNPRSTEERPTRNPYFNFLKDFRRENRDLNPNEVVRQGAEEWNQLSDAQRRPFVLEAMNQPPMERVRRARGRAAPRSRSPRRRRSQARWWERPTSAKIICWDTRSGDFLVRLGVENSGEHDVHRRSKDALDPRNHPFPERLVTRLPELAQQGETLYRDGDGRVYICYTAFTSSRVSH</sequence>
<keyword evidence="3" id="KW-1185">Reference proteome</keyword>
<name>A0ABD1DKP1_CULPP</name>
<feature type="region of interest" description="Disordered" evidence="1">
    <location>
        <begin position="74"/>
        <end position="101"/>
    </location>
</feature>
<evidence type="ECO:0000313" key="2">
    <source>
        <dbReference type="EMBL" id="KAL1399785.1"/>
    </source>
</evidence>
<evidence type="ECO:0000256" key="1">
    <source>
        <dbReference type="SAM" id="MobiDB-lite"/>
    </source>
</evidence>
<dbReference type="Pfam" id="PF06382">
    <property type="entry name" value="Protamine_like"/>
    <property type="match status" value="1"/>
</dbReference>
<evidence type="ECO:0000313" key="3">
    <source>
        <dbReference type="Proteomes" id="UP001562425"/>
    </source>
</evidence>
<dbReference type="InterPro" id="IPR024460">
    <property type="entry name" value="Protamine-like"/>
</dbReference>
<protein>
    <recommendedName>
        <fullName evidence="4">HMG box domain-containing protein</fullName>
    </recommendedName>
</protein>
<reference evidence="2 3" key="1">
    <citation type="submission" date="2024-05" db="EMBL/GenBank/DDBJ databases">
        <title>Culex pipiens pipiens assembly and annotation.</title>
        <authorList>
            <person name="Alout H."/>
            <person name="Durand T."/>
        </authorList>
    </citation>
    <scope>NUCLEOTIDE SEQUENCE [LARGE SCALE GENOMIC DNA]</scope>
    <source>
        <strain evidence="2">HA-2024</strain>
        <tissue evidence="2">Whole body</tissue>
    </source>
</reference>